<reference evidence="1" key="1">
    <citation type="submission" date="2020-11" db="EMBL/GenBank/DDBJ databases">
        <authorList>
            <consortium name="DOE Joint Genome Institute"/>
            <person name="Ahrendt S."/>
            <person name="Riley R."/>
            <person name="Andreopoulos W."/>
            <person name="LaButti K."/>
            <person name="Pangilinan J."/>
            <person name="Ruiz-duenas F.J."/>
            <person name="Barrasa J.M."/>
            <person name="Sanchez-Garcia M."/>
            <person name="Camarero S."/>
            <person name="Miyauchi S."/>
            <person name="Serrano A."/>
            <person name="Linde D."/>
            <person name="Babiker R."/>
            <person name="Drula E."/>
            <person name="Ayuso-Fernandez I."/>
            <person name="Pacheco R."/>
            <person name="Padilla G."/>
            <person name="Ferreira P."/>
            <person name="Barriuso J."/>
            <person name="Kellner H."/>
            <person name="Castanera R."/>
            <person name="Alfaro M."/>
            <person name="Ramirez L."/>
            <person name="Pisabarro A.G."/>
            <person name="Kuo A."/>
            <person name="Tritt A."/>
            <person name="Lipzen A."/>
            <person name="He G."/>
            <person name="Yan M."/>
            <person name="Ng V."/>
            <person name="Cullen D."/>
            <person name="Martin F."/>
            <person name="Rosso M.-N."/>
            <person name="Henrissat B."/>
            <person name="Hibbett D."/>
            <person name="Martinez A.T."/>
            <person name="Grigoriev I.V."/>
        </authorList>
    </citation>
    <scope>NUCLEOTIDE SEQUENCE</scope>
    <source>
        <strain evidence="1">AH 44721</strain>
    </source>
</reference>
<keyword evidence="2" id="KW-1185">Reference proteome</keyword>
<accession>A0A9P5NET4</accession>
<evidence type="ECO:0000313" key="2">
    <source>
        <dbReference type="Proteomes" id="UP000724874"/>
    </source>
</evidence>
<evidence type="ECO:0000313" key="1">
    <source>
        <dbReference type="EMBL" id="KAF8880695.1"/>
    </source>
</evidence>
<comment type="caution">
    <text evidence="1">The sequence shown here is derived from an EMBL/GenBank/DDBJ whole genome shotgun (WGS) entry which is preliminary data.</text>
</comment>
<name>A0A9P5NET4_GYMJU</name>
<gene>
    <name evidence="1" type="ORF">CPB84DRAFT_1751354</name>
</gene>
<proteinExistence type="predicted"/>
<sequence length="144" mass="15999">MAETANQKKKPNLLEKDGLMKQQCWVIKHKDEVQEKNAHQMRERCNQQKVPQGVESTDEAINTKVAQGMSELKGSCCSHCEARMFTCVDKSIQTSDDLLGNAKLTKDEGIDATQSQEVNCHSNETGCAHCKGLIVSCGHCEYIL</sequence>
<protein>
    <submittedName>
        <fullName evidence="1">Uncharacterized protein</fullName>
    </submittedName>
</protein>
<dbReference type="Proteomes" id="UP000724874">
    <property type="component" value="Unassembled WGS sequence"/>
</dbReference>
<organism evidence="1 2">
    <name type="scientific">Gymnopilus junonius</name>
    <name type="common">Spectacular rustgill mushroom</name>
    <name type="synonym">Gymnopilus spectabilis subsp. junonius</name>
    <dbReference type="NCBI Taxonomy" id="109634"/>
    <lineage>
        <taxon>Eukaryota</taxon>
        <taxon>Fungi</taxon>
        <taxon>Dikarya</taxon>
        <taxon>Basidiomycota</taxon>
        <taxon>Agaricomycotina</taxon>
        <taxon>Agaricomycetes</taxon>
        <taxon>Agaricomycetidae</taxon>
        <taxon>Agaricales</taxon>
        <taxon>Agaricineae</taxon>
        <taxon>Hymenogastraceae</taxon>
        <taxon>Gymnopilus</taxon>
    </lineage>
</organism>
<dbReference type="EMBL" id="JADNYJ010000138">
    <property type="protein sequence ID" value="KAF8880695.1"/>
    <property type="molecule type" value="Genomic_DNA"/>
</dbReference>
<dbReference type="AlphaFoldDB" id="A0A9P5NET4"/>